<evidence type="ECO:0000256" key="2">
    <source>
        <dbReference type="ARBA" id="ARBA00022723"/>
    </source>
</evidence>
<dbReference type="InterPro" id="IPR036909">
    <property type="entry name" value="Cyt_c-like_dom_sf"/>
</dbReference>
<dbReference type="SUPFAM" id="SSF46626">
    <property type="entry name" value="Cytochrome c"/>
    <property type="match status" value="2"/>
</dbReference>
<dbReference type="PANTHER" id="PTHR35008:SF9">
    <property type="entry name" value="CYTOCHROME C DOMAIN-CONTAINING PROTEIN"/>
    <property type="match status" value="1"/>
</dbReference>
<protein>
    <submittedName>
        <fullName evidence="7">C-type cytochrome</fullName>
    </submittedName>
</protein>
<feature type="transmembrane region" description="Helical" evidence="5">
    <location>
        <begin position="31"/>
        <end position="51"/>
    </location>
</feature>
<keyword evidence="2 4" id="KW-0479">Metal-binding</keyword>
<dbReference type="PROSITE" id="PS51007">
    <property type="entry name" value="CYTC"/>
    <property type="match status" value="1"/>
</dbReference>
<dbReference type="Pfam" id="PF00034">
    <property type="entry name" value="Cytochrom_C"/>
    <property type="match status" value="1"/>
</dbReference>
<keyword evidence="5" id="KW-1133">Transmembrane helix</keyword>
<evidence type="ECO:0000256" key="4">
    <source>
        <dbReference type="PROSITE-ProRule" id="PRU00433"/>
    </source>
</evidence>
<evidence type="ECO:0000256" key="5">
    <source>
        <dbReference type="SAM" id="Phobius"/>
    </source>
</evidence>
<dbReference type="Proteomes" id="UP000636110">
    <property type="component" value="Unassembled WGS sequence"/>
</dbReference>
<name>A0ABR6F1G5_9SPHI</name>
<keyword evidence="5" id="KW-0472">Membrane</keyword>
<feature type="domain" description="Cytochrome c" evidence="6">
    <location>
        <begin position="226"/>
        <end position="316"/>
    </location>
</feature>
<organism evidence="7 8">
    <name type="scientific">Pedobacter gandavensis</name>
    <dbReference type="NCBI Taxonomy" id="2679963"/>
    <lineage>
        <taxon>Bacteria</taxon>
        <taxon>Pseudomonadati</taxon>
        <taxon>Bacteroidota</taxon>
        <taxon>Sphingobacteriia</taxon>
        <taxon>Sphingobacteriales</taxon>
        <taxon>Sphingobacteriaceae</taxon>
        <taxon>Pedobacter</taxon>
    </lineage>
</organism>
<evidence type="ECO:0000259" key="6">
    <source>
        <dbReference type="PROSITE" id="PS51007"/>
    </source>
</evidence>
<accession>A0ABR6F1G5</accession>
<proteinExistence type="predicted"/>
<reference evidence="7 8" key="1">
    <citation type="submission" date="2019-11" db="EMBL/GenBank/DDBJ databases">
        <title>Description of Pedobacter sp. LMG 31462T.</title>
        <authorList>
            <person name="Carlier A."/>
            <person name="Qi S."/>
            <person name="Vandamme P."/>
        </authorList>
    </citation>
    <scope>NUCLEOTIDE SEQUENCE [LARGE SCALE GENOMIC DNA]</scope>
    <source>
        <strain evidence="7 8">LMG 31462</strain>
    </source>
</reference>
<sequence length="372" mass="41373">MPHLSTKLAIVNEEPKPNETERTLIYTAKSIVLVALLFILCSLIGMSVYFWKDSSGQLKSANTAAVAAENAKAVEKVNLIPTDAWKAPEESTIPDNEYGNMIRYGRELIKNTAKYLGPNGSVARISNGMNCQNCHLEAGTKTFGNNYSVFFASYPKKSARSGKMADATERIADCFQRSLNGKVPELSGKEVQAMLAYMKWLGSEQEKGKAAFGSGTEKLKYMDRAADPQKGLLVYQNKCQSCHGQHGEGIKAEDQQAYVYPPLWGAHSYNDGAGMYRLNNFAGFVKNNMPFGVRYPDAQLTDEECWDVAAFVNTQPRPHKEQAQDYPDRSVKPIDAPYGPYLDKFSEQQHKYGPFTPIVLALKEMESKSDLK</sequence>
<gene>
    <name evidence="7" type="ORF">GM920_20750</name>
</gene>
<keyword evidence="5" id="KW-0812">Transmembrane</keyword>
<dbReference type="EMBL" id="WNXC01000009">
    <property type="protein sequence ID" value="MBB2151342.1"/>
    <property type="molecule type" value="Genomic_DNA"/>
</dbReference>
<keyword evidence="8" id="KW-1185">Reference proteome</keyword>
<keyword evidence="1 4" id="KW-0349">Heme</keyword>
<dbReference type="Gene3D" id="1.10.760.10">
    <property type="entry name" value="Cytochrome c-like domain"/>
    <property type="match status" value="2"/>
</dbReference>
<evidence type="ECO:0000313" key="7">
    <source>
        <dbReference type="EMBL" id="MBB2151342.1"/>
    </source>
</evidence>
<dbReference type="PANTHER" id="PTHR35008">
    <property type="entry name" value="BLL4482 PROTEIN-RELATED"/>
    <property type="match status" value="1"/>
</dbReference>
<dbReference type="InterPro" id="IPR051459">
    <property type="entry name" value="Cytochrome_c-type_DH"/>
</dbReference>
<evidence type="ECO:0000256" key="1">
    <source>
        <dbReference type="ARBA" id="ARBA00022617"/>
    </source>
</evidence>
<evidence type="ECO:0000256" key="3">
    <source>
        <dbReference type="ARBA" id="ARBA00023004"/>
    </source>
</evidence>
<keyword evidence="3 4" id="KW-0408">Iron</keyword>
<comment type="caution">
    <text evidence="7">The sequence shown here is derived from an EMBL/GenBank/DDBJ whole genome shotgun (WGS) entry which is preliminary data.</text>
</comment>
<dbReference type="InterPro" id="IPR009056">
    <property type="entry name" value="Cyt_c-like_dom"/>
</dbReference>
<evidence type="ECO:0000313" key="8">
    <source>
        <dbReference type="Proteomes" id="UP000636110"/>
    </source>
</evidence>